<sequence>MIPTYELDDDQWDQLVRDVAKHFGEVTISRGFQYFKRGKVVKLILPAERTVKAVVEGGDLHHVSINLDSLSSSRCDCPVGYNCKHMFASLLRYADMHNRPVHSLINAKSITGASAPQAQSRAASYNEARQLAAKKAAEDLALLQKQAKRIAELSVKEWHEWFELATASLMQSSRNTQFINDALAAIYRHKTSLPADVDAFFLLHAHFYVLGKLTKQPQDVSGYMYSYLAFHTHHAASDLQGKIAQRIVQMAKTAVSPGNESRARQTLDYLRREMLAETHDSRYYLHHYLQVWRGWFLPSTNTAASANEEEIARIDETANQLELPSPSLALNVAQAALKTYQRKDEEAWELLRAVDEQSNIPEDFLLGLLEHLTESEDWPRLPDWLAEIAPLLNLRRANSVRVYSEYWDLAMRHLPEAGPQMWDSLVSLLPLTRELYEKKLMETGQWQRWMDFQLSLGSDPLEFRVTDLAPIDKGAPEALLPFYHQAVERYVLLKNRDGYKTAVKLLKRLAKLYKRLKRESRWEAFFDAFVDRHSRLRALQEELRKGKLLI</sequence>
<protein>
    <submittedName>
        <fullName evidence="3">SWIM zinc finger protein</fullName>
    </submittedName>
</protein>
<accession>A0A3D9IUD7</accession>
<organism evidence="3 4">
    <name type="scientific">Cohnella phaseoli</name>
    <dbReference type="NCBI Taxonomy" id="456490"/>
    <lineage>
        <taxon>Bacteria</taxon>
        <taxon>Bacillati</taxon>
        <taxon>Bacillota</taxon>
        <taxon>Bacilli</taxon>
        <taxon>Bacillales</taxon>
        <taxon>Paenibacillaceae</taxon>
        <taxon>Cohnella</taxon>
    </lineage>
</organism>
<dbReference type="GO" id="GO:0008270">
    <property type="term" value="F:zinc ion binding"/>
    <property type="evidence" value="ECO:0007669"/>
    <property type="project" value="UniProtKB-KW"/>
</dbReference>
<reference evidence="3 4" key="1">
    <citation type="submission" date="2018-07" db="EMBL/GenBank/DDBJ databases">
        <title>Genomic Encyclopedia of Type Strains, Phase III (KMG-III): the genomes of soil and plant-associated and newly described type strains.</title>
        <authorList>
            <person name="Whitman W."/>
        </authorList>
    </citation>
    <scope>NUCLEOTIDE SEQUENCE [LARGE SCALE GENOMIC DNA]</scope>
    <source>
        <strain evidence="3 4">CECT 7287</strain>
    </source>
</reference>
<gene>
    <name evidence="3" type="ORF">DFP98_1192</name>
</gene>
<dbReference type="EMBL" id="QRDZ01000019">
    <property type="protein sequence ID" value="RED65371.1"/>
    <property type="molecule type" value="Genomic_DNA"/>
</dbReference>
<evidence type="ECO:0000256" key="1">
    <source>
        <dbReference type="PROSITE-ProRule" id="PRU00325"/>
    </source>
</evidence>
<proteinExistence type="predicted"/>
<dbReference type="Pfam" id="PF04434">
    <property type="entry name" value="SWIM"/>
    <property type="match status" value="1"/>
</dbReference>
<evidence type="ECO:0000259" key="2">
    <source>
        <dbReference type="PROSITE" id="PS50966"/>
    </source>
</evidence>
<comment type="caution">
    <text evidence="3">The sequence shown here is derived from an EMBL/GenBank/DDBJ whole genome shotgun (WGS) entry which is preliminary data.</text>
</comment>
<keyword evidence="1" id="KW-0863">Zinc-finger</keyword>
<dbReference type="Proteomes" id="UP000256977">
    <property type="component" value="Unassembled WGS sequence"/>
</dbReference>
<keyword evidence="1" id="KW-0479">Metal-binding</keyword>
<name>A0A3D9IUD7_9BACL</name>
<keyword evidence="1" id="KW-0862">Zinc</keyword>
<evidence type="ECO:0000313" key="4">
    <source>
        <dbReference type="Proteomes" id="UP000256977"/>
    </source>
</evidence>
<evidence type="ECO:0000313" key="3">
    <source>
        <dbReference type="EMBL" id="RED65371.1"/>
    </source>
</evidence>
<dbReference type="PROSITE" id="PS50966">
    <property type="entry name" value="ZF_SWIM"/>
    <property type="match status" value="1"/>
</dbReference>
<keyword evidence="4" id="KW-1185">Reference proteome</keyword>
<dbReference type="RefSeq" id="WP_116062783.1">
    <property type="nucleotide sequence ID" value="NZ_QRDZ01000019.1"/>
</dbReference>
<dbReference type="AlphaFoldDB" id="A0A3D9IUD7"/>
<dbReference type="InterPro" id="IPR007527">
    <property type="entry name" value="Znf_SWIM"/>
</dbReference>
<dbReference type="OrthoDB" id="7593573at2"/>
<feature type="domain" description="SWIM-type" evidence="2">
    <location>
        <begin position="61"/>
        <end position="94"/>
    </location>
</feature>